<evidence type="ECO:0000256" key="6">
    <source>
        <dbReference type="SAM" id="MobiDB-lite"/>
    </source>
</evidence>
<feature type="transmembrane region" description="Helical" evidence="7">
    <location>
        <begin position="334"/>
        <end position="354"/>
    </location>
</feature>
<dbReference type="EMBL" id="CAIF01000111">
    <property type="protein sequence ID" value="CCH44195.1"/>
    <property type="molecule type" value="Genomic_DNA"/>
</dbReference>
<dbReference type="SUPFAM" id="SSF103473">
    <property type="entry name" value="MFS general substrate transporter"/>
    <property type="match status" value="1"/>
</dbReference>
<evidence type="ECO:0000313" key="8">
    <source>
        <dbReference type="EMBL" id="CCH44195.1"/>
    </source>
</evidence>
<dbReference type="eggNOG" id="KOG2533">
    <property type="taxonomic scope" value="Eukaryota"/>
</dbReference>
<feature type="transmembrane region" description="Helical" evidence="7">
    <location>
        <begin position="200"/>
        <end position="222"/>
    </location>
</feature>
<feature type="transmembrane region" description="Helical" evidence="7">
    <location>
        <begin position="99"/>
        <end position="120"/>
    </location>
</feature>
<sequence>MSSKETVGVISQNKEPSTAVKVVTGFTNKLYEGFRALFIWYPSNYSSEEKKLLFKVDISTLIYACASYFAKTLDTKNINNAYVSGMKEDLNMYGNELNWLVLVYHMGYVLGQVPGLLLLSRPKFSRYVLPGLEIVYGLLTFLQSLAKSTKHLYVLRGNPPELFVRTSVYFLSLSAGNLISGHLQAAAYTNLSGVYGKTGWQWLFIIDGIITIGICILGFTLWTGIPEAGKPMLLTESEYKLVFVRLKRFGIKESKKLDLDVFKRALTDWKWYLFCFNYTIMVICWYPIGYFSLWLKQKGTYTVPEINRYPTICDVIGIIVSFLGTGLVGVFPHWVLYTIGATGTLIGALIMSIYTVPDSAVFAAFYISYFINMTSPILYSYVSVILREDSEQKALIVGSMMTFAQFTVVWIALALFPTSAKNHHRAAPEWNIGWPVSVVLAGLMILSYWLITWLHEREKKQGIAFKNDEFINEYDDHDLDLDSVSVVSSQAGDSRSTAHKRTDKQNVKEVNQSD</sequence>
<keyword evidence="4 7" id="KW-1133">Transmembrane helix</keyword>
<comment type="caution">
    <text evidence="8">The sequence shown here is derived from an EMBL/GenBank/DDBJ whole genome shotgun (WGS) entry which is preliminary data.</text>
</comment>
<dbReference type="Gene3D" id="1.20.1250.20">
    <property type="entry name" value="MFS general substrate transporter like domains"/>
    <property type="match status" value="2"/>
</dbReference>
<feature type="transmembrane region" description="Helical" evidence="7">
    <location>
        <begin position="308"/>
        <end position="327"/>
    </location>
</feature>
<proteinExistence type="predicted"/>
<organism evidence="8 9">
    <name type="scientific">Wickerhamomyces ciferrii (strain ATCC 14091 / BCRC 22168 / CBS 111 / JCM 3599 / NBRC 0793 / NRRL Y-1031 F-60-10)</name>
    <name type="common">Yeast</name>
    <name type="synonym">Pichia ciferrii</name>
    <dbReference type="NCBI Taxonomy" id="1206466"/>
    <lineage>
        <taxon>Eukaryota</taxon>
        <taxon>Fungi</taxon>
        <taxon>Dikarya</taxon>
        <taxon>Ascomycota</taxon>
        <taxon>Saccharomycotina</taxon>
        <taxon>Saccharomycetes</taxon>
        <taxon>Phaffomycetales</taxon>
        <taxon>Wickerhamomycetaceae</taxon>
        <taxon>Wickerhamomyces</taxon>
    </lineage>
</organism>
<dbReference type="HOGENOM" id="CLU_001265_4_2_1"/>
<evidence type="ECO:0000256" key="7">
    <source>
        <dbReference type="SAM" id="Phobius"/>
    </source>
</evidence>
<feature type="region of interest" description="Disordered" evidence="6">
    <location>
        <begin position="489"/>
        <end position="514"/>
    </location>
</feature>
<dbReference type="GO" id="GO:0016020">
    <property type="term" value="C:membrane"/>
    <property type="evidence" value="ECO:0007669"/>
    <property type="project" value="UniProtKB-SubCell"/>
</dbReference>
<evidence type="ECO:0000256" key="5">
    <source>
        <dbReference type="ARBA" id="ARBA00023136"/>
    </source>
</evidence>
<dbReference type="Proteomes" id="UP000009328">
    <property type="component" value="Unassembled WGS sequence"/>
</dbReference>
<keyword evidence="5 7" id="KW-0472">Membrane</keyword>
<dbReference type="InParanoid" id="K0KGA9"/>
<feature type="transmembrane region" description="Helical" evidence="7">
    <location>
        <begin position="394"/>
        <end position="416"/>
    </location>
</feature>
<evidence type="ECO:0000256" key="4">
    <source>
        <dbReference type="ARBA" id="ARBA00022989"/>
    </source>
</evidence>
<evidence type="ECO:0000313" key="9">
    <source>
        <dbReference type="Proteomes" id="UP000009328"/>
    </source>
</evidence>
<feature type="transmembrane region" description="Helical" evidence="7">
    <location>
        <begin position="360"/>
        <end position="382"/>
    </location>
</feature>
<reference evidence="8 9" key="1">
    <citation type="journal article" date="2012" name="Eukaryot. Cell">
        <title>Draft genome sequence of Wickerhamomyces ciferrii NRRL Y-1031 F-60-10.</title>
        <authorList>
            <person name="Schneider J."/>
            <person name="Andrea H."/>
            <person name="Blom J."/>
            <person name="Jaenicke S."/>
            <person name="Ruckert C."/>
            <person name="Schorsch C."/>
            <person name="Szczepanowski R."/>
            <person name="Farwick M."/>
            <person name="Goesmann A."/>
            <person name="Puhler A."/>
            <person name="Schaffer S."/>
            <person name="Tauch A."/>
            <person name="Kohler T."/>
            <person name="Brinkrolf K."/>
        </authorList>
    </citation>
    <scope>NUCLEOTIDE SEQUENCE [LARGE SCALE GENOMIC DNA]</scope>
    <source>
        <strain evidence="9">ATCC 14091 / BCRC 22168 / CBS 111 / JCM 3599 / NBRC 0793 / NRRL Y-1031 F-60-10</strain>
    </source>
</reference>
<gene>
    <name evidence="8" type="ORF">BN7_3754</name>
</gene>
<accession>K0KGA9</accession>
<dbReference type="AlphaFoldDB" id="K0KGA9"/>
<dbReference type="PANTHER" id="PTHR43791">
    <property type="entry name" value="PERMEASE-RELATED"/>
    <property type="match status" value="1"/>
</dbReference>
<comment type="subcellular location">
    <subcellularLocation>
        <location evidence="1">Membrane</location>
        <topology evidence="1">Multi-pass membrane protein</topology>
    </subcellularLocation>
</comment>
<dbReference type="STRING" id="1206466.K0KGA9"/>
<feature type="transmembrane region" description="Helical" evidence="7">
    <location>
        <begin position="271"/>
        <end position="288"/>
    </location>
</feature>
<name>K0KGA9_WICCF</name>
<keyword evidence="3 7" id="KW-0812">Transmembrane</keyword>
<dbReference type="GO" id="GO:0022857">
    <property type="term" value="F:transmembrane transporter activity"/>
    <property type="evidence" value="ECO:0007669"/>
    <property type="project" value="TreeGrafter"/>
</dbReference>
<protein>
    <submittedName>
        <fullName evidence="8">Transporter SEO1</fullName>
    </submittedName>
</protein>
<keyword evidence="9" id="KW-1185">Reference proteome</keyword>
<dbReference type="PANTHER" id="PTHR43791:SF28">
    <property type="entry name" value="MAJOR FACILITATOR SUPERFAMILY (MFS) PROFILE DOMAIN-CONTAINING PROTEIN"/>
    <property type="match status" value="1"/>
</dbReference>
<feature type="transmembrane region" description="Helical" evidence="7">
    <location>
        <begin position="432"/>
        <end position="451"/>
    </location>
</feature>
<evidence type="ECO:0000256" key="2">
    <source>
        <dbReference type="ARBA" id="ARBA00022448"/>
    </source>
</evidence>
<dbReference type="InterPro" id="IPR036259">
    <property type="entry name" value="MFS_trans_sf"/>
</dbReference>
<keyword evidence="2" id="KW-0813">Transport</keyword>
<evidence type="ECO:0000256" key="3">
    <source>
        <dbReference type="ARBA" id="ARBA00022692"/>
    </source>
</evidence>
<feature type="transmembrane region" description="Helical" evidence="7">
    <location>
        <begin position="127"/>
        <end position="146"/>
    </location>
</feature>
<evidence type="ECO:0000256" key="1">
    <source>
        <dbReference type="ARBA" id="ARBA00004141"/>
    </source>
</evidence>